<dbReference type="InterPro" id="IPR045607">
    <property type="entry name" value="DUF6452"/>
</dbReference>
<dbReference type="AlphaFoldDB" id="A0A937FU30"/>
<evidence type="ECO:0000256" key="1">
    <source>
        <dbReference type="SAM" id="SignalP"/>
    </source>
</evidence>
<accession>A0A937FU30</accession>
<dbReference type="PROSITE" id="PS51257">
    <property type="entry name" value="PROKAR_LIPOPROTEIN"/>
    <property type="match status" value="1"/>
</dbReference>
<comment type="caution">
    <text evidence="2">The sequence shown here is derived from an EMBL/GenBank/DDBJ whole genome shotgun (WGS) entry which is preliminary data.</text>
</comment>
<name>A0A937FU30_9BACT</name>
<feature type="signal peptide" evidence="1">
    <location>
        <begin position="1"/>
        <end position="20"/>
    </location>
</feature>
<evidence type="ECO:0000313" key="3">
    <source>
        <dbReference type="Proteomes" id="UP000614216"/>
    </source>
</evidence>
<dbReference type="RefSeq" id="WP_202854503.1">
    <property type="nucleotide sequence ID" value="NZ_JAEUGD010000003.1"/>
</dbReference>
<dbReference type="Proteomes" id="UP000614216">
    <property type="component" value="Unassembled WGS sequence"/>
</dbReference>
<organism evidence="2 3">
    <name type="scientific">Fulvivirga marina</name>
    <dbReference type="NCBI Taxonomy" id="2494733"/>
    <lineage>
        <taxon>Bacteria</taxon>
        <taxon>Pseudomonadati</taxon>
        <taxon>Bacteroidota</taxon>
        <taxon>Cytophagia</taxon>
        <taxon>Cytophagales</taxon>
        <taxon>Fulvivirgaceae</taxon>
        <taxon>Fulvivirga</taxon>
    </lineage>
</organism>
<dbReference type="Pfam" id="PF20050">
    <property type="entry name" value="DUF6452"/>
    <property type="match status" value="1"/>
</dbReference>
<evidence type="ECO:0008006" key="4">
    <source>
        <dbReference type="Google" id="ProtNLM"/>
    </source>
</evidence>
<proteinExistence type="predicted"/>
<sequence>MKIVIPILILSAAISLTSCLDDPDCNSKTTNFVNIKFYNSDNNEPDTLNINKVTTQGTDSVLFSEVEASYIKLPLRPDTVQTTFVFDSELGIDTLILKYNTNTRLVSEDCGIEMVFSDLDYVRSDFGSIKIVNKILVEQVTEDVKIFN</sequence>
<reference evidence="2" key="1">
    <citation type="submission" date="2021-01" db="EMBL/GenBank/DDBJ databases">
        <title>Fulvivirga kasyanovii gen. nov., sp nov., a novel member of the phylum Bacteroidetes isolated from seawater in a mussel farm.</title>
        <authorList>
            <person name="Zhao L.-H."/>
            <person name="Wang Z.-J."/>
        </authorList>
    </citation>
    <scope>NUCLEOTIDE SEQUENCE</scope>
    <source>
        <strain evidence="2">29W222</strain>
    </source>
</reference>
<protein>
    <recommendedName>
        <fullName evidence="4">Calcium-binding protein P</fullName>
    </recommendedName>
</protein>
<evidence type="ECO:0000313" key="2">
    <source>
        <dbReference type="EMBL" id="MBL6444958.1"/>
    </source>
</evidence>
<gene>
    <name evidence="2" type="ORF">JMN32_01465</name>
</gene>
<dbReference type="EMBL" id="JAEUGD010000003">
    <property type="protein sequence ID" value="MBL6444958.1"/>
    <property type="molecule type" value="Genomic_DNA"/>
</dbReference>
<feature type="chain" id="PRO_5037692126" description="Calcium-binding protein P" evidence="1">
    <location>
        <begin position="21"/>
        <end position="148"/>
    </location>
</feature>
<keyword evidence="3" id="KW-1185">Reference proteome</keyword>
<keyword evidence="1" id="KW-0732">Signal</keyword>